<dbReference type="Proteomes" id="UP000315901">
    <property type="component" value="Unassembled WGS sequence"/>
</dbReference>
<proteinExistence type="predicted"/>
<dbReference type="EMBL" id="VFRR01000001">
    <property type="protein sequence ID" value="TPE55531.1"/>
    <property type="molecule type" value="Genomic_DNA"/>
</dbReference>
<gene>
    <name evidence="2" type="ORF">FJM67_00325</name>
</gene>
<comment type="caution">
    <text evidence="2">The sequence shown here is derived from an EMBL/GenBank/DDBJ whole genome shotgun (WGS) entry which is preliminary data.</text>
</comment>
<evidence type="ECO:0000256" key="1">
    <source>
        <dbReference type="SAM" id="Phobius"/>
    </source>
</evidence>
<keyword evidence="1" id="KW-0472">Membrane</keyword>
<feature type="transmembrane region" description="Helical" evidence="1">
    <location>
        <begin position="162"/>
        <end position="181"/>
    </location>
</feature>
<keyword evidence="1" id="KW-1133">Transmembrane helix</keyword>
<organism evidence="2 3">
    <name type="scientific">Maribrevibacterium harenarium</name>
    <dbReference type="NCBI Taxonomy" id="2589817"/>
    <lineage>
        <taxon>Bacteria</taxon>
        <taxon>Pseudomonadati</taxon>
        <taxon>Pseudomonadota</taxon>
        <taxon>Gammaproteobacteria</taxon>
        <taxon>Oceanospirillales</taxon>
        <taxon>Oceanospirillaceae</taxon>
        <taxon>Maribrevibacterium</taxon>
    </lineage>
</organism>
<accession>A0A501X508</accession>
<keyword evidence="1" id="KW-0812">Transmembrane</keyword>
<evidence type="ECO:0000313" key="3">
    <source>
        <dbReference type="Proteomes" id="UP000315901"/>
    </source>
</evidence>
<feature type="transmembrane region" description="Helical" evidence="1">
    <location>
        <begin position="80"/>
        <end position="99"/>
    </location>
</feature>
<feature type="transmembrane region" description="Helical" evidence="1">
    <location>
        <begin position="131"/>
        <end position="150"/>
    </location>
</feature>
<keyword evidence="3" id="KW-1185">Reference proteome</keyword>
<feature type="transmembrane region" description="Helical" evidence="1">
    <location>
        <begin position="193"/>
        <end position="211"/>
    </location>
</feature>
<evidence type="ECO:0000313" key="2">
    <source>
        <dbReference type="EMBL" id="TPE55531.1"/>
    </source>
</evidence>
<dbReference type="RefSeq" id="WP_140586571.1">
    <property type="nucleotide sequence ID" value="NZ_VFRR01000001.1"/>
</dbReference>
<name>A0A501X508_9GAMM</name>
<feature type="transmembrane region" description="Helical" evidence="1">
    <location>
        <begin position="25"/>
        <end position="42"/>
    </location>
</feature>
<feature type="transmembrane region" description="Helical" evidence="1">
    <location>
        <begin position="106"/>
        <end position="125"/>
    </location>
</feature>
<feature type="transmembrane region" description="Helical" evidence="1">
    <location>
        <begin position="49"/>
        <end position="68"/>
    </location>
</feature>
<dbReference type="AlphaFoldDB" id="A0A501X508"/>
<protein>
    <submittedName>
        <fullName evidence="2">Uncharacterized protein</fullName>
    </submittedName>
</protein>
<reference evidence="2 3" key="1">
    <citation type="submission" date="2019-06" db="EMBL/GenBank/DDBJ databases">
        <title>A novel bacterium of genus Marinomonas, isolated from coastal sand.</title>
        <authorList>
            <person name="Huang H."/>
            <person name="Mo K."/>
            <person name="Hu Y."/>
        </authorList>
    </citation>
    <scope>NUCLEOTIDE SEQUENCE [LARGE SCALE GENOMIC DNA]</scope>
    <source>
        <strain evidence="2 3">HB171799</strain>
    </source>
</reference>
<sequence>MLTMLYTVALSAFVAGSLRLCYLPFSPLLLFIPPLIFVNVTMTSSPTEMVLFVAFWGVILFAADQLFLQRGRLDIEAESRSIAGAVFGGFVAGQILSLLPSLQLPLLGMMIIIPLFYWCLPNVFWELSKKVFLVGLVFHALVTVFLATGTNQSAMDKKQGQSRNLTTALASLGALVGILAAPVSMEQVSILDIAALIIVLIVCYGAGAWLLAKRVASASQHVYPWLLGAVGYSYLIRVNYLALAN</sequence>
<feature type="transmembrane region" description="Helical" evidence="1">
    <location>
        <begin position="223"/>
        <end position="243"/>
    </location>
</feature>